<dbReference type="InterPro" id="IPR051266">
    <property type="entry name" value="CLCR"/>
</dbReference>
<reference evidence="10" key="1">
    <citation type="submission" date="2024-10" db="EMBL/GenBank/DDBJ databases">
        <authorList>
            <person name="Ryan C."/>
        </authorList>
    </citation>
    <scope>NUCLEOTIDE SEQUENCE [LARGE SCALE GENOMIC DNA]</scope>
</reference>
<feature type="transmembrane region" description="Helical" evidence="8">
    <location>
        <begin position="613"/>
        <end position="637"/>
    </location>
</feature>
<feature type="transmembrane region" description="Helical" evidence="8">
    <location>
        <begin position="536"/>
        <end position="556"/>
    </location>
</feature>
<evidence type="ECO:0000313" key="11">
    <source>
        <dbReference type="Proteomes" id="UP001497457"/>
    </source>
</evidence>
<sequence length="640" mass="69640">MASDADEPLPPPMRPAAAARLKWHVLLTMHHSPDAPLAPNVQKVLLELKGISSAASRAPLDLVAVIDVSGSMEGDKLESVKKALLFVIHKLTDQDRISIVKFDHEATRLCPLLPVTEASRARLEGLVGDLKTRGSTDIRAGLLTGLDVIANRKITAGRAASIMLMSDGRQIKDGDPRQLEPGNVAVHTYGFGADHDHDVMTAIAERSLDGVYNSVPDSDNPKELAVAFAPILGGLTTIVAQDIELTVTAIQGEATIKKVDAGTYRLRTSSDISSSVTVSFGTLYSAEVRKVMVELALSDRTASQSYHASVADVQYRFAFQGQEVTSRPQRIIINRRRRASADPANAPLPVQTEVARLEHVASIKEAVAKADGGKLEDARNTLRAALEALRRIVDPEGAAQPAAVVDMLRRELLNLLKLFETEETYRNQGRSAALSSISSHGRQRGGPDKDTLIFGTPRMITNLEQAKQRDDMPVPSADQDAQLELEERPGWLQDVLPVALRLLAAVLSLLAFSIIASARTSGWDGEYYGRYEPYRYAVAVNVIVCFYSIAQVFVRIRRSVSPQLRSTSCYCVTLFLDQVLAYLLMSASSAAASSNHLWVSRFGEDPFHAKITAAVWFSFLALLALSANALISTANLFSRI</sequence>
<dbReference type="SUPFAM" id="SSF53300">
    <property type="entry name" value="vWA-like"/>
    <property type="match status" value="1"/>
</dbReference>
<dbReference type="PANTHER" id="PTHR10579:SF129">
    <property type="entry name" value="OS01G0640200 PROTEIN"/>
    <property type="match status" value="1"/>
</dbReference>
<dbReference type="AlphaFoldDB" id="A0ABC9AI47"/>
<evidence type="ECO:0000256" key="3">
    <source>
        <dbReference type="ARBA" id="ARBA00022475"/>
    </source>
</evidence>
<keyword evidence="4 8" id="KW-0812">Transmembrane</keyword>
<gene>
    <name evidence="10" type="ORF">URODEC1_LOCUS55595</name>
</gene>
<dbReference type="Proteomes" id="UP001497457">
    <property type="component" value="Chromosome 21rd"/>
</dbReference>
<feature type="domain" description="VWFA" evidence="9">
    <location>
        <begin position="61"/>
        <end position="231"/>
    </location>
</feature>
<evidence type="ECO:0000256" key="2">
    <source>
        <dbReference type="ARBA" id="ARBA00007651"/>
    </source>
</evidence>
<dbReference type="InterPro" id="IPR006702">
    <property type="entry name" value="CASP_dom"/>
</dbReference>
<protein>
    <recommendedName>
        <fullName evidence="9">VWFA domain-containing protein</fullName>
    </recommendedName>
</protein>
<dbReference type="Pfam" id="PF14624">
    <property type="entry name" value="Vwaint"/>
    <property type="match status" value="1"/>
</dbReference>
<evidence type="ECO:0000256" key="7">
    <source>
        <dbReference type="SAM" id="MobiDB-lite"/>
    </source>
</evidence>
<dbReference type="InterPro" id="IPR002035">
    <property type="entry name" value="VWF_A"/>
</dbReference>
<dbReference type="SMART" id="SM00327">
    <property type="entry name" value="VWA"/>
    <property type="match status" value="1"/>
</dbReference>
<accession>A0ABC9AI47</accession>
<dbReference type="InterPro" id="IPR032838">
    <property type="entry name" value="Vwaint_dom"/>
</dbReference>
<keyword evidence="11" id="KW-1185">Reference proteome</keyword>
<evidence type="ECO:0000313" key="10">
    <source>
        <dbReference type="EMBL" id="CAL4980282.1"/>
    </source>
</evidence>
<dbReference type="EMBL" id="OZ075131">
    <property type="protein sequence ID" value="CAL4980282.1"/>
    <property type="molecule type" value="Genomic_DNA"/>
</dbReference>
<feature type="transmembrane region" description="Helical" evidence="8">
    <location>
        <begin position="498"/>
        <end position="516"/>
    </location>
</feature>
<evidence type="ECO:0000256" key="4">
    <source>
        <dbReference type="ARBA" id="ARBA00022692"/>
    </source>
</evidence>
<evidence type="ECO:0000256" key="1">
    <source>
        <dbReference type="ARBA" id="ARBA00004651"/>
    </source>
</evidence>
<evidence type="ECO:0000259" key="9">
    <source>
        <dbReference type="PROSITE" id="PS50234"/>
    </source>
</evidence>
<evidence type="ECO:0000256" key="8">
    <source>
        <dbReference type="SAM" id="Phobius"/>
    </source>
</evidence>
<dbReference type="PANTHER" id="PTHR10579">
    <property type="entry name" value="CALCIUM-ACTIVATED CHLORIDE CHANNEL REGULATOR"/>
    <property type="match status" value="1"/>
</dbReference>
<feature type="region of interest" description="Disordered" evidence="7">
    <location>
        <begin position="430"/>
        <end position="451"/>
    </location>
</feature>
<comment type="similarity">
    <text evidence="2">Belongs to the Casparian strip membrane proteins (CASP) family.</text>
</comment>
<dbReference type="Pfam" id="PF04535">
    <property type="entry name" value="CASP_dom"/>
    <property type="match status" value="1"/>
</dbReference>
<keyword evidence="5 8" id="KW-1133">Transmembrane helix</keyword>
<dbReference type="GO" id="GO:0005886">
    <property type="term" value="C:plasma membrane"/>
    <property type="evidence" value="ECO:0007669"/>
    <property type="project" value="UniProtKB-SubCell"/>
</dbReference>
<keyword evidence="3" id="KW-1003">Cell membrane</keyword>
<dbReference type="Pfam" id="PF00092">
    <property type="entry name" value="VWA"/>
    <property type="match status" value="1"/>
</dbReference>
<evidence type="ECO:0000256" key="5">
    <source>
        <dbReference type="ARBA" id="ARBA00022989"/>
    </source>
</evidence>
<keyword evidence="6 8" id="KW-0472">Membrane</keyword>
<evidence type="ECO:0000256" key="6">
    <source>
        <dbReference type="ARBA" id="ARBA00023136"/>
    </source>
</evidence>
<organism evidence="10 11">
    <name type="scientific">Urochloa decumbens</name>
    <dbReference type="NCBI Taxonomy" id="240449"/>
    <lineage>
        <taxon>Eukaryota</taxon>
        <taxon>Viridiplantae</taxon>
        <taxon>Streptophyta</taxon>
        <taxon>Embryophyta</taxon>
        <taxon>Tracheophyta</taxon>
        <taxon>Spermatophyta</taxon>
        <taxon>Magnoliopsida</taxon>
        <taxon>Liliopsida</taxon>
        <taxon>Poales</taxon>
        <taxon>Poaceae</taxon>
        <taxon>PACMAD clade</taxon>
        <taxon>Panicoideae</taxon>
        <taxon>Panicodae</taxon>
        <taxon>Paniceae</taxon>
        <taxon>Melinidinae</taxon>
        <taxon>Urochloa</taxon>
    </lineage>
</organism>
<name>A0ABC9AI47_9POAL</name>
<dbReference type="PROSITE" id="PS50234">
    <property type="entry name" value="VWFA"/>
    <property type="match status" value="1"/>
</dbReference>
<comment type="subcellular location">
    <subcellularLocation>
        <location evidence="1">Cell membrane</location>
        <topology evidence="1">Multi-pass membrane protein</topology>
    </subcellularLocation>
</comment>
<dbReference type="Gene3D" id="3.40.50.410">
    <property type="entry name" value="von Willebrand factor, type A domain"/>
    <property type="match status" value="1"/>
</dbReference>
<dbReference type="InterPro" id="IPR036465">
    <property type="entry name" value="vWFA_dom_sf"/>
</dbReference>
<proteinExistence type="inferred from homology"/>
<feature type="compositionally biased region" description="Polar residues" evidence="7">
    <location>
        <begin position="430"/>
        <end position="440"/>
    </location>
</feature>